<reference evidence="5" key="1">
    <citation type="submission" date="2022-04" db="EMBL/GenBank/DDBJ databases">
        <title>A functionally conserved STORR gene fusion in Papaver species that diverged 16.8 million years ago.</title>
        <authorList>
            <person name="Catania T."/>
        </authorList>
    </citation>
    <scope>NUCLEOTIDE SEQUENCE</scope>
    <source>
        <strain evidence="5">S-188037</strain>
    </source>
</reference>
<dbReference type="EMBL" id="JAJJMB010006234">
    <property type="protein sequence ID" value="KAI3935649.1"/>
    <property type="molecule type" value="Genomic_DNA"/>
</dbReference>
<dbReference type="GO" id="GO:0015031">
    <property type="term" value="P:protein transport"/>
    <property type="evidence" value="ECO:0007669"/>
    <property type="project" value="UniProtKB-KW"/>
</dbReference>
<evidence type="ECO:0000313" key="6">
    <source>
        <dbReference type="Proteomes" id="UP001202328"/>
    </source>
</evidence>
<keyword evidence="3" id="KW-0653">Protein transport</keyword>
<dbReference type="GO" id="GO:0006887">
    <property type="term" value="P:exocytosis"/>
    <property type="evidence" value="ECO:0007669"/>
    <property type="project" value="UniProtKB-KW"/>
</dbReference>
<dbReference type="Pfam" id="PF20669">
    <property type="entry name" value="Exo70_N"/>
    <property type="match status" value="1"/>
</dbReference>
<protein>
    <recommendedName>
        <fullName evidence="3">Exocyst subunit Exo70 family protein</fullName>
    </recommendedName>
</protein>
<keyword evidence="2 3" id="KW-0813">Transport</keyword>
<dbReference type="AlphaFoldDB" id="A0AAD4T3Y4"/>
<gene>
    <name evidence="5" type="ORF">MKW98_022657</name>
</gene>
<comment type="function">
    <text evidence="3">Component of the exocyst complex.</text>
</comment>
<evidence type="ECO:0000313" key="5">
    <source>
        <dbReference type="EMBL" id="KAI3935649.1"/>
    </source>
</evidence>
<evidence type="ECO:0000256" key="2">
    <source>
        <dbReference type="ARBA" id="ARBA00022448"/>
    </source>
</evidence>
<evidence type="ECO:0000256" key="1">
    <source>
        <dbReference type="ARBA" id="ARBA00006756"/>
    </source>
</evidence>
<dbReference type="Proteomes" id="UP001202328">
    <property type="component" value="Unassembled WGS sequence"/>
</dbReference>
<dbReference type="PANTHER" id="PTHR12542">
    <property type="entry name" value="EXOCYST COMPLEX PROTEIN EXO70"/>
    <property type="match status" value="1"/>
</dbReference>
<dbReference type="GO" id="GO:0005546">
    <property type="term" value="F:phosphatidylinositol-4,5-bisphosphate binding"/>
    <property type="evidence" value="ECO:0007669"/>
    <property type="project" value="InterPro"/>
</dbReference>
<dbReference type="InterPro" id="IPR004140">
    <property type="entry name" value="Exo70"/>
</dbReference>
<organism evidence="5 6">
    <name type="scientific">Papaver atlanticum</name>
    <dbReference type="NCBI Taxonomy" id="357466"/>
    <lineage>
        <taxon>Eukaryota</taxon>
        <taxon>Viridiplantae</taxon>
        <taxon>Streptophyta</taxon>
        <taxon>Embryophyta</taxon>
        <taxon>Tracheophyta</taxon>
        <taxon>Spermatophyta</taxon>
        <taxon>Magnoliopsida</taxon>
        <taxon>Ranunculales</taxon>
        <taxon>Papaveraceae</taxon>
        <taxon>Papaveroideae</taxon>
        <taxon>Papaver</taxon>
    </lineage>
</organism>
<comment type="caution">
    <text evidence="5">The sequence shown here is derived from an EMBL/GenBank/DDBJ whole genome shotgun (WGS) entry which is preliminary data.</text>
</comment>
<dbReference type="PANTHER" id="PTHR12542:SF7">
    <property type="entry name" value="EXOCYST SUBUNIT EXO70 FAMILY PROTEIN"/>
    <property type="match status" value="1"/>
</dbReference>
<dbReference type="Pfam" id="PF03081">
    <property type="entry name" value="Exo70_C"/>
    <property type="match status" value="1"/>
</dbReference>
<keyword evidence="6" id="KW-1185">Reference proteome</keyword>
<keyword evidence="3" id="KW-0268">Exocytosis</keyword>
<sequence length="597" mass="67827">MSSSPTFQASPEENSIAGAEKVIFQCVDFEKMMLFDGNHHDEAEEYLQAVDEIQKSLKSCAVSISTDRNDGQNKAIQVAMARLEGEFKNLLNSHSKFIETEWLLSMNSVNCKSSARSLHKSLSFDYLVSGETEAVSSTQSSKGSGISTAINDLRRITERMVGAGYTRECVQGYTKIRKLAIESFLHHLDFQNLSTAEVQELKWDVLNEKIDIWILAANSCIRILFASEKTLSEQIFKGFEWMNGPADEGCFYETVQAFAAQLLNFVNVIRTPEGLLQNPQRFCKILDLHDSASKLKPDFEEVFDSQFWVGLRGNVNEIITSLSDAARGMLIEFEKCVIEYSERHPVRGGTIHPLTRYVMNFISLVSDYKDTLVELIVSNPVIELEPSHPIASDLWLLDTENKSPLAVHMVWIVLNLVHNLDVKSQRCTDQAMLHLFIMCNTHYIVQKVKEGSEVLREMIGNKCLEKLSVKIKDSARDYRIQSLGMVLDCLTEAGLRVEGTFFSGVPITLLRERFKRFNSIFGDVHRNQVTWSVPDEKLREDLRLSVSQILVPAYRAFLGRYRGQIEKGRHPELYIMYEAENIEDAVMGFFQPEPDPS</sequence>
<feature type="domain" description="Exocyst complex subunit Exo70 C-terminal" evidence="4">
    <location>
        <begin position="213"/>
        <end position="584"/>
    </location>
</feature>
<name>A0AAD4T3Y4_9MAGN</name>
<evidence type="ECO:0000256" key="3">
    <source>
        <dbReference type="RuleBase" id="RU365026"/>
    </source>
</evidence>
<dbReference type="Gene3D" id="1.20.1280.170">
    <property type="entry name" value="Exocyst complex component Exo70"/>
    <property type="match status" value="1"/>
</dbReference>
<dbReference type="SUPFAM" id="SSF74788">
    <property type="entry name" value="Cullin repeat-like"/>
    <property type="match status" value="1"/>
</dbReference>
<proteinExistence type="inferred from homology"/>
<dbReference type="InterPro" id="IPR016159">
    <property type="entry name" value="Cullin_repeat-like_dom_sf"/>
</dbReference>
<dbReference type="InterPro" id="IPR046364">
    <property type="entry name" value="Exo70_C"/>
</dbReference>
<accession>A0AAD4T3Y4</accession>
<evidence type="ECO:0000259" key="4">
    <source>
        <dbReference type="Pfam" id="PF03081"/>
    </source>
</evidence>
<dbReference type="GO" id="GO:0000145">
    <property type="term" value="C:exocyst"/>
    <property type="evidence" value="ECO:0007669"/>
    <property type="project" value="InterPro"/>
</dbReference>
<comment type="similarity">
    <text evidence="1 3">Belongs to the EXO70 family.</text>
</comment>